<dbReference type="Proteomes" id="UP001237642">
    <property type="component" value="Unassembled WGS sequence"/>
</dbReference>
<reference evidence="1" key="1">
    <citation type="submission" date="2023-02" db="EMBL/GenBank/DDBJ databases">
        <title>Genome of toxic invasive species Heracleum sosnowskyi carries increased number of genes despite the absence of recent whole-genome duplications.</title>
        <authorList>
            <person name="Schelkunov M."/>
            <person name="Shtratnikova V."/>
            <person name="Makarenko M."/>
            <person name="Klepikova A."/>
            <person name="Omelchenko D."/>
            <person name="Novikova G."/>
            <person name="Obukhova E."/>
            <person name="Bogdanov V."/>
            <person name="Penin A."/>
            <person name="Logacheva M."/>
        </authorList>
    </citation>
    <scope>NUCLEOTIDE SEQUENCE</scope>
    <source>
        <strain evidence="1">Hsosn_3</strain>
        <tissue evidence="1">Leaf</tissue>
    </source>
</reference>
<reference evidence="1" key="2">
    <citation type="submission" date="2023-05" db="EMBL/GenBank/DDBJ databases">
        <authorList>
            <person name="Schelkunov M.I."/>
        </authorList>
    </citation>
    <scope>NUCLEOTIDE SEQUENCE</scope>
    <source>
        <strain evidence="1">Hsosn_3</strain>
        <tissue evidence="1">Leaf</tissue>
    </source>
</reference>
<organism evidence="1 2">
    <name type="scientific">Heracleum sosnowskyi</name>
    <dbReference type="NCBI Taxonomy" id="360622"/>
    <lineage>
        <taxon>Eukaryota</taxon>
        <taxon>Viridiplantae</taxon>
        <taxon>Streptophyta</taxon>
        <taxon>Embryophyta</taxon>
        <taxon>Tracheophyta</taxon>
        <taxon>Spermatophyta</taxon>
        <taxon>Magnoliopsida</taxon>
        <taxon>eudicotyledons</taxon>
        <taxon>Gunneridae</taxon>
        <taxon>Pentapetalae</taxon>
        <taxon>asterids</taxon>
        <taxon>campanulids</taxon>
        <taxon>Apiales</taxon>
        <taxon>Apiaceae</taxon>
        <taxon>Apioideae</taxon>
        <taxon>apioid superclade</taxon>
        <taxon>Tordylieae</taxon>
        <taxon>Tordyliinae</taxon>
        <taxon>Heracleum</taxon>
    </lineage>
</organism>
<protein>
    <submittedName>
        <fullName evidence="1">Uncharacterized protein</fullName>
    </submittedName>
</protein>
<proteinExistence type="predicted"/>
<comment type="caution">
    <text evidence="1">The sequence shown here is derived from an EMBL/GenBank/DDBJ whole genome shotgun (WGS) entry which is preliminary data.</text>
</comment>
<gene>
    <name evidence="1" type="ORF">POM88_053953</name>
</gene>
<sequence length="105" mass="11703">MLESQNISHLSLSLSLSISIDRNSHYIGKHQVVGAEMASGMSFGQIKELVKVSLGVAGLFALGAYFFPDTRTEWYKEFQAKQFECEAEKAIAAYRGRKREANGQK</sequence>
<name>A0AAD8LX43_9APIA</name>
<evidence type="ECO:0000313" key="2">
    <source>
        <dbReference type="Proteomes" id="UP001237642"/>
    </source>
</evidence>
<accession>A0AAD8LX43</accession>
<keyword evidence="2" id="KW-1185">Reference proteome</keyword>
<evidence type="ECO:0000313" key="1">
    <source>
        <dbReference type="EMBL" id="KAK1351812.1"/>
    </source>
</evidence>
<dbReference type="EMBL" id="JAUIZM010000024">
    <property type="protein sequence ID" value="KAK1351812.1"/>
    <property type="molecule type" value="Genomic_DNA"/>
</dbReference>
<dbReference type="AlphaFoldDB" id="A0AAD8LX43"/>